<dbReference type="Proteomes" id="UP000054544">
    <property type="component" value="Unassembled WGS sequence"/>
</dbReference>
<dbReference type="EMBL" id="KE384729">
    <property type="protein sequence ID" value="KJK79949.1"/>
    <property type="molecule type" value="Genomic_DNA"/>
</dbReference>
<accession>A0A0D9P120</accession>
<organism evidence="3 4">
    <name type="scientific">Metarhizium anisopliae BRIP 53293</name>
    <dbReference type="NCBI Taxonomy" id="1291518"/>
    <lineage>
        <taxon>Eukaryota</taxon>
        <taxon>Fungi</taxon>
        <taxon>Dikarya</taxon>
        <taxon>Ascomycota</taxon>
        <taxon>Pezizomycotina</taxon>
        <taxon>Sordariomycetes</taxon>
        <taxon>Hypocreomycetidae</taxon>
        <taxon>Hypocreales</taxon>
        <taxon>Clavicipitaceae</taxon>
        <taxon>Metarhizium</taxon>
    </lineage>
</organism>
<feature type="signal peptide" evidence="2">
    <location>
        <begin position="1"/>
        <end position="16"/>
    </location>
</feature>
<evidence type="ECO:0000256" key="2">
    <source>
        <dbReference type="SAM" id="SignalP"/>
    </source>
</evidence>
<proteinExistence type="predicted"/>
<name>A0A0D9P120_METAN</name>
<keyword evidence="4" id="KW-1185">Reference proteome</keyword>
<evidence type="ECO:0008006" key="5">
    <source>
        <dbReference type="Google" id="ProtNLM"/>
    </source>
</evidence>
<dbReference type="PANTHER" id="PTHR36182:SF1">
    <property type="entry name" value="PROTEIN, PUTATIVE (AFU_ORTHOLOGUE AFUA_6G10930)-RELATED"/>
    <property type="match status" value="1"/>
</dbReference>
<gene>
    <name evidence="3" type="ORF">H634G_04188</name>
</gene>
<evidence type="ECO:0000256" key="1">
    <source>
        <dbReference type="SAM" id="MobiDB-lite"/>
    </source>
</evidence>
<feature type="chain" id="PRO_5002341930" description="Chitin-binding type-4 domain-containing protein" evidence="2">
    <location>
        <begin position="17"/>
        <end position="223"/>
    </location>
</feature>
<dbReference type="AlphaFoldDB" id="A0A0D9P120"/>
<feature type="region of interest" description="Disordered" evidence="1">
    <location>
        <begin position="203"/>
        <end position="223"/>
    </location>
</feature>
<sequence length="223" mass="23408">MHLGVVVLALAGLATAHMQMSSPPPFRSKYNPYTTSVDYDMNNPLPDSGAAYPCKGYHKLLNTNQGRSVANWTAGEAYSISLEGSATHQGGSCQVSLSYDAGASFTVVRSFVGGCPLTPKWDFTLPADTPAGDALFAWSWFNQIGNREMYMNCAHVTVQGGGPGNSSSSSSEPAAWASRPSIFVANVNNGCGTVEGSDVMFPNPGPDVSNISKKTAKPVGSCK</sequence>
<reference evidence="4" key="1">
    <citation type="journal article" date="2014" name="BMC Genomics">
        <title>The genome sequence of the biocontrol fungus Metarhizium anisopliae and comparative genomics of Metarhizium species.</title>
        <authorList>
            <person name="Pattemore J.A."/>
            <person name="Hane J.K."/>
            <person name="Williams A.H."/>
            <person name="Wilson B.A."/>
            <person name="Stodart B.J."/>
            <person name="Ash G.J."/>
        </authorList>
    </citation>
    <scope>NUCLEOTIDE SEQUENCE [LARGE SCALE GENOMIC DNA]</scope>
    <source>
        <strain evidence="4">BRIP 53293</strain>
    </source>
</reference>
<dbReference type="STRING" id="1291518.A0A0D9P120"/>
<dbReference type="Gene3D" id="2.70.50.70">
    <property type="match status" value="1"/>
</dbReference>
<evidence type="ECO:0000313" key="4">
    <source>
        <dbReference type="Proteomes" id="UP000054544"/>
    </source>
</evidence>
<protein>
    <recommendedName>
        <fullName evidence="5">Chitin-binding type-4 domain-containing protein</fullName>
    </recommendedName>
</protein>
<dbReference type="OrthoDB" id="2342176at2759"/>
<dbReference type="PANTHER" id="PTHR36182">
    <property type="entry name" value="PROTEIN, PUTATIVE (AFU_ORTHOLOGUE AFUA_6G10930)-RELATED"/>
    <property type="match status" value="1"/>
</dbReference>
<evidence type="ECO:0000313" key="3">
    <source>
        <dbReference type="EMBL" id="KJK79949.1"/>
    </source>
</evidence>
<keyword evidence="2" id="KW-0732">Signal</keyword>